<name>A0A066X4U9_COLSU</name>
<keyword evidence="1" id="KW-0560">Oxidoreductase</keyword>
<evidence type="ECO:0000256" key="1">
    <source>
        <dbReference type="RuleBase" id="RU363097"/>
    </source>
</evidence>
<evidence type="ECO:0000259" key="2">
    <source>
        <dbReference type="Pfam" id="PF07993"/>
    </source>
</evidence>
<gene>
    <name evidence="3" type="ORF">CSUB01_05953</name>
</gene>
<dbReference type="InterPro" id="IPR013120">
    <property type="entry name" value="FAR_NAD-bd"/>
</dbReference>
<dbReference type="GO" id="GO:0035336">
    <property type="term" value="P:long-chain fatty-acyl-CoA metabolic process"/>
    <property type="evidence" value="ECO:0007669"/>
    <property type="project" value="TreeGrafter"/>
</dbReference>
<dbReference type="GO" id="GO:0080019">
    <property type="term" value="F:alcohol-forming very long-chain fatty acyl-CoA reductase activity"/>
    <property type="evidence" value="ECO:0007669"/>
    <property type="project" value="InterPro"/>
</dbReference>
<dbReference type="CDD" id="cd05236">
    <property type="entry name" value="FAR-N_SDR_e"/>
    <property type="match status" value="1"/>
</dbReference>
<protein>
    <recommendedName>
        <fullName evidence="1">Fatty acyl-CoA reductase</fullName>
        <ecNumber evidence="1">1.2.1.84</ecNumber>
    </recommendedName>
</protein>
<comment type="function">
    <text evidence="1">Catalyzes the reduction of fatty acyl-CoA to fatty alcohols.</text>
</comment>
<dbReference type="OMA" id="MHIMMAI"/>
<dbReference type="Gene3D" id="3.40.50.720">
    <property type="entry name" value="NAD(P)-binding Rossmann-like Domain"/>
    <property type="match status" value="1"/>
</dbReference>
<dbReference type="OrthoDB" id="4845453at2759"/>
<dbReference type="Proteomes" id="UP000027238">
    <property type="component" value="Unassembled WGS sequence"/>
</dbReference>
<dbReference type="GO" id="GO:0005777">
    <property type="term" value="C:peroxisome"/>
    <property type="evidence" value="ECO:0007669"/>
    <property type="project" value="TreeGrafter"/>
</dbReference>
<comment type="similarity">
    <text evidence="1">Belongs to the fatty acyl-CoA reductase family.</text>
</comment>
<reference evidence="4" key="1">
    <citation type="journal article" date="2014" name="Genome Announc.">
        <title>Draft genome sequence of Colletotrichum sublineola, a destructive pathogen of cultivated sorghum.</title>
        <authorList>
            <person name="Baroncelli R."/>
            <person name="Sanz-Martin J.M."/>
            <person name="Rech G.E."/>
            <person name="Sukno S.A."/>
            <person name="Thon M.R."/>
        </authorList>
    </citation>
    <scope>NUCLEOTIDE SEQUENCE [LARGE SCALE GENOMIC DNA]</scope>
    <source>
        <strain evidence="4">TX430BB</strain>
    </source>
</reference>
<evidence type="ECO:0000313" key="4">
    <source>
        <dbReference type="Proteomes" id="UP000027238"/>
    </source>
</evidence>
<keyword evidence="4" id="KW-1185">Reference proteome</keyword>
<dbReference type="HOGENOM" id="CLU_024661_1_0_1"/>
<keyword evidence="1" id="KW-0521">NADP</keyword>
<keyword evidence="1" id="KW-0444">Lipid biosynthesis</keyword>
<dbReference type="EC" id="1.2.1.84" evidence="1"/>
<dbReference type="InterPro" id="IPR026055">
    <property type="entry name" value="FAR"/>
</dbReference>
<dbReference type="PANTHER" id="PTHR11011:SF45">
    <property type="entry name" value="FATTY ACYL-COA REDUCTASE CG8306-RELATED"/>
    <property type="match status" value="1"/>
</dbReference>
<organism evidence="3 4">
    <name type="scientific">Colletotrichum sublineola</name>
    <name type="common">Sorghum anthracnose fungus</name>
    <dbReference type="NCBI Taxonomy" id="1173701"/>
    <lineage>
        <taxon>Eukaryota</taxon>
        <taxon>Fungi</taxon>
        <taxon>Dikarya</taxon>
        <taxon>Ascomycota</taxon>
        <taxon>Pezizomycotina</taxon>
        <taxon>Sordariomycetes</taxon>
        <taxon>Hypocreomycetidae</taxon>
        <taxon>Glomerellales</taxon>
        <taxon>Glomerellaceae</taxon>
        <taxon>Colletotrichum</taxon>
        <taxon>Colletotrichum graminicola species complex</taxon>
    </lineage>
</organism>
<dbReference type="PANTHER" id="PTHR11011">
    <property type="entry name" value="MALE STERILITY PROTEIN 2-RELATED"/>
    <property type="match status" value="1"/>
</dbReference>
<comment type="catalytic activity">
    <reaction evidence="1">
        <text>a long-chain fatty acyl-CoA + 2 NADPH + 2 H(+) = a long-chain primary fatty alcohol + 2 NADP(+) + CoA</text>
        <dbReference type="Rhea" id="RHEA:52716"/>
        <dbReference type="ChEBI" id="CHEBI:15378"/>
        <dbReference type="ChEBI" id="CHEBI:57287"/>
        <dbReference type="ChEBI" id="CHEBI:57783"/>
        <dbReference type="ChEBI" id="CHEBI:58349"/>
        <dbReference type="ChEBI" id="CHEBI:77396"/>
        <dbReference type="ChEBI" id="CHEBI:83139"/>
        <dbReference type="EC" id="1.2.1.84"/>
    </reaction>
</comment>
<dbReference type="eggNOG" id="KOG1221">
    <property type="taxonomic scope" value="Eukaryota"/>
</dbReference>
<accession>A0A066X4U9</accession>
<dbReference type="GO" id="GO:0102965">
    <property type="term" value="F:alcohol-forming long-chain fatty acyl-CoA reductase activity"/>
    <property type="evidence" value="ECO:0007669"/>
    <property type="project" value="UniProtKB-EC"/>
</dbReference>
<comment type="caution">
    <text evidence="3">The sequence shown here is derived from an EMBL/GenBank/DDBJ whole genome shotgun (WGS) entry which is preliminary data.</text>
</comment>
<proteinExistence type="inferred from homology"/>
<dbReference type="AlphaFoldDB" id="A0A066X4U9"/>
<dbReference type="SUPFAM" id="SSF51735">
    <property type="entry name" value="NAD(P)-binding Rossmann-fold domains"/>
    <property type="match status" value="1"/>
</dbReference>
<feature type="domain" description="Thioester reductase (TE)" evidence="2">
    <location>
        <begin position="11"/>
        <end position="276"/>
    </location>
</feature>
<dbReference type="Pfam" id="PF07993">
    <property type="entry name" value="NAD_binding_4"/>
    <property type="match status" value="1"/>
</dbReference>
<keyword evidence="1" id="KW-0443">Lipid metabolism</keyword>
<evidence type="ECO:0000313" key="3">
    <source>
        <dbReference type="EMBL" id="KDN60761.1"/>
    </source>
</evidence>
<dbReference type="EMBL" id="JMSE01001474">
    <property type="protein sequence ID" value="KDN60761.1"/>
    <property type="molecule type" value="Genomic_DNA"/>
</dbReference>
<dbReference type="InterPro" id="IPR036291">
    <property type="entry name" value="NAD(P)-bd_dom_sf"/>
</dbReference>
<sequence length="428" mass="47791">MNAQGYRNVLLTGATGFLGKVVLEELLRQSDIFSFATIVLIVRGKKGVTGHDRFLKDTATSRCFSQLPNNWKESVRILDGDLGLPHCGLGKEDYEWVTENVTHVIHVAGHVKFDGEISEAVNSNIQGALNILSLSKACKYLQRLVTTSTAYSAPSSTEPIFEELPALPVPAAELYNDLIDGKYDKEEATKLTGHPNIYSLSKCLAEHLLAQQHGSVPLTIVRPSIICASWKHPMPGWIDSKAAFGGFVAGFAAGLLCVVNGQRDAKLDIVPVDEVACCLIVEALRFEEKSMEEELRPRIVFCVATTSNSFTLDEACRLLSTFFKHRKQGFRTPTFRYIGPRNFLFRAAEILYHQAPSLTMTAVLRLLGRRQEAVAVKKAYRVIKAMNIVFAPYSSHTYDFRPRNYVIHQYDGHQYMEKICEGVVENLM</sequence>
<dbReference type="STRING" id="1173701.A0A066X4U9"/>